<evidence type="ECO:0000313" key="2">
    <source>
        <dbReference type="EMBL" id="RDB26075.1"/>
    </source>
</evidence>
<organism evidence="2 3">
    <name type="scientific">Hypsizygus marmoreus</name>
    <name type="common">White beech mushroom</name>
    <name type="synonym">Agaricus marmoreus</name>
    <dbReference type="NCBI Taxonomy" id="39966"/>
    <lineage>
        <taxon>Eukaryota</taxon>
        <taxon>Fungi</taxon>
        <taxon>Dikarya</taxon>
        <taxon>Basidiomycota</taxon>
        <taxon>Agaricomycotina</taxon>
        <taxon>Agaricomycetes</taxon>
        <taxon>Agaricomycetidae</taxon>
        <taxon>Agaricales</taxon>
        <taxon>Tricholomatineae</taxon>
        <taxon>Lyophyllaceae</taxon>
        <taxon>Hypsizygus</taxon>
    </lineage>
</organism>
<proteinExistence type="predicted"/>
<dbReference type="AlphaFoldDB" id="A0A369K0G4"/>
<dbReference type="EMBL" id="LUEZ02000040">
    <property type="protein sequence ID" value="RDB26075.1"/>
    <property type="molecule type" value="Genomic_DNA"/>
</dbReference>
<reference evidence="2" key="1">
    <citation type="submission" date="2018-04" db="EMBL/GenBank/DDBJ databases">
        <title>Whole genome sequencing of Hypsizygus marmoreus.</title>
        <authorList>
            <person name="Choi I.-G."/>
            <person name="Min B."/>
            <person name="Kim J.-G."/>
            <person name="Kim S."/>
            <person name="Oh Y.-L."/>
            <person name="Kong W.-S."/>
            <person name="Park H."/>
            <person name="Jeong J."/>
            <person name="Song E.-S."/>
        </authorList>
    </citation>
    <scope>NUCLEOTIDE SEQUENCE [LARGE SCALE GENOMIC DNA]</scope>
    <source>
        <strain evidence="2">51987-8</strain>
    </source>
</reference>
<evidence type="ECO:0000313" key="3">
    <source>
        <dbReference type="Proteomes" id="UP000076154"/>
    </source>
</evidence>
<dbReference type="Proteomes" id="UP000076154">
    <property type="component" value="Unassembled WGS sequence"/>
</dbReference>
<keyword evidence="3" id="KW-1185">Reference proteome</keyword>
<gene>
    <name evidence="2" type="ORF">Hypma_006150</name>
</gene>
<name>A0A369K0G4_HYPMA</name>
<sequence length="180" mass="19213">MEDVPLTSFVRPPTLSLTTLEKCSTASSIPSSSQYGGHTMRSRPIRTVCTSALHTKRLPVFRCGGAGECIVPQIRGIGNARPLALVVVFTAVTCEPERTNPSHLDESQPAFRRPNPASSSPGFCGSWPPREAATHSPHVEGAVVLAWPSHLVRLYCEAILPPAGSGTTFLPSRCSIAPGW</sequence>
<dbReference type="InParanoid" id="A0A369K0G4"/>
<comment type="caution">
    <text evidence="2">The sequence shown here is derived from an EMBL/GenBank/DDBJ whole genome shotgun (WGS) entry which is preliminary data.</text>
</comment>
<accession>A0A369K0G4</accession>
<feature type="region of interest" description="Disordered" evidence="1">
    <location>
        <begin position="98"/>
        <end position="127"/>
    </location>
</feature>
<evidence type="ECO:0000256" key="1">
    <source>
        <dbReference type="SAM" id="MobiDB-lite"/>
    </source>
</evidence>
<protein>
    <submittedName>
        <fullName evidence="2">Uncharacterized protein</fullName>
    </submittedName>
</protein>